<gene>
    <name evidence="5" type="ORF">B1B05_05030</name>
    <name evidence="6" type="ORF">SAMN05443094_102219</name>
</gene>
<dbReference type="InterPro" id="IPR018060">
    <property type="entry name" value="HTH_AraC"/>
</dbReference>
<dbReference type="InterPro" id="IPR018062">
    <property type="entry name" value="HTH_AraC-typ_CS"/>
</dbReference>
<accession>A0A1N6RUE5</accession>
<dbReference type="AlphaFoldDB" id="A0A1N6RUE5"/>
<dbReference type="Gene3D" id="2.60.120.280">
    <property type="entry name" value="Regulatory protein AraC"/>
    <property type="match status" value="1"/>
</dbReference>
<feature type="domain" description="HTH araC/xylS-type" evidence="4">
    <location>
        <begin position="182"/>
        <end position="280"/>
    </location>
</feature>
<evidence type="ECO:0000313" key="6">
    <source>
        <dbReference type="EMBL" id="SIQ32386.1"/>
    </source>
</evidence>
<dbReference type="InterPro" id="IPR037923">
    <property type="entry name" value="HTH-like"/>
</dbReference>
<protein>
    <submittedName>
        <fullName evidence="5">AraC family transcriptional regulator</fullName>
    </submittedName>
    <submittedName>
        <fullName evidence="6">AraC-like ligand binding domain-containing protein</fullName>
    </submittedName>
</protein>
<sequence length="292" mass="33956">MKINEAYGFRFSQTLNQSFHELFAVGHQRVMQAEEYKWDGMKRGDGPLLLFQYTLSGKGRFWFGGESHDMTAGRAFLAEIPSEHLYELPDESEEWEFVFILFRPQNLSVEWNGLVERMGRVVELPPESAPVVLLQTMIHLARKDHIQDGFKGSYLVYQFMMELYRYNEVAKKNRLLWDDKVQQAVAYMEDQFMTIQSLDEIAAAVGLSKYYFSRLFLKTTGSTPIEYLSKIRIRTSITLLSETDRTIDDIAQAVGYANGSYFIKVFRQWVGDSPGEFRRSKSTIAFNHFTFD</sequence>
<dbReference type="SUPFAM" id="SSF46689">
    <property type="entry name" value="Homeodomain-like"/>
    <property type="match status" value="2"/>
</dbReference>
<evidence type="ECO:0000256" key="1">
    <source>
        <dbReference type="ARBA" id="ARBA00023015"/>
    </source>
</evidence>
<evidence type="ECO:0000313" key="5">
    <source>
        <dbReference type="EMBL" id="OXS79141.1"/>
    </source>
</evidence>
<evidence type="ECO:0000259" key="4">
    <source>
        <dbReference type="PROSITE" id="PS01124"/>
    </source>
</evidence>
<dbReference type="EMBL" id="MWSK01000002">
    <property type="protein sequence ID" value="OXS79141.1"/>
    <property type="molecule type" value="Genomic_DNA"/>
</dbReference>
<dbReference type="PANTHER" id="PTHR43280:SF28">
    <property type="entry name" value="HTH-TYPE TRANSCRIPTIONAL ACTIVATOR RHAS"/>
    <property type="match status" value="1"/>
</dbReference>
<evidence type="ECO:0000313" key="8">
    <source>
        <dbReference type="Proteomes" id="UP000215545"/>
    </source>
</evidence>
<keyword evidence="3" id="KW-0804">Transcription</keyword>
<dbReference type="InterPro" id="IPR009057">
    <property type="entry name" value="Homeodomain-like_sf"/>
</dbReference>
<dbReference type="Proteomes" id="UP000186385">
    <property type="component" value="Unassembled WGS sequence"/>
</dbReference>
<reference evidence="6 7" key="1">
    <citation type="submission" date="2017-01" db="EMBL/GenBank/DDBJ databases">
        <authorList>
            <person name="Mah S.A."/>
            <person name="Swanson W.J."/>
            <person name="Moy G.W."/>
            <person name="Vacquier V.D."/>
        </authorList>
    </citation>
    <scope>NUCLEOTIDE SEQUENCE [LARGE SCALE GENOMIC DNA]</scope>
    <source>
        <strain evidence="6 7">NIO-1016</strain>
    </source>
</reference>
<reference evidence="5" key="3">
    <citation type="submission" date="2017-03" db="EMBL/GenBank/DDBJ databases">
        <authorList>
            <person name="Dastager S.G."/>
            <person name="Neurgaonkar P.S."/>
            <person name="Dharne M.S."/>
        </authorList>
    </citation>
    <scope>NUCLEOTIDE SEQUENCE</scope>
    <source>
        <strain evidence="5">DSM 25145</strain>
    </source>
</reference>
<dbReference type="PROSITE" id="PS00041">
    <property type="entry name" value="HTH_ARAC_FAMILY_1"/>
    <property type="match status" value="1"/>
</dbReference>
<dbReference type="PROSITE" id="PS01124">
    <property type="entry name" value="HTH_ARAC_FAMILY_2"/>
    <property type="match status" value="1"/>
</dbReference>
<evidence type="ECO:0000256" key="2">
    <source>
        <dbReference type="ARBA" id="ARBA00023125"/>
    </source>
</evidence>
<dbReference type="PANTHER" id="PTHR43280">
    <property type="entry name" value="ARAC-FAMILY TRANSCRIPTIONAL REGULATOR"/>
    <property type="match status" value="1"/>
</dbReference>
<dbReference type="Pfam" id="PF02311">
    <property type="entry name" value="AraC_binding"/>
    <property type="match status" value="1"/>
</dbReference>
<proteinExistence type="predicted"/>
<dbReference type="OrthoDB" id="2237754at2"/>
<name>A0A1N6RUE5_9BACI</name>
<dbReference type="STRING" id="1017273.SAMN05443094_102219"/>
<dbReference type="InterPro" id="IPR020449">
    <property type="entry name" value="Tscrpt_reg_AraC-type_HTH"/>
</dbReference>
<dbReference type="Pfam" id="PF12833">
    <property type="entry name" value="HTH_18"/>
    <property type="match status" value="1"/>
</dbReference>
<dbReference type="PRINTS" id="PR00032">
    <property type="entry name" value="HTHARAC"/>
</dbReference>
<dbReference type="EMBL" id="FTLX01000002">
    <property type="protein sequence ID" value="SIQ32386.1"/>
    <property type="molecule type" value="Genomic_DNA"/>
</dbReference>
<dbReference type="Gene3D" id="1.10.10.60">
    <property type="entry name" value="Homeodomain-like"/>
    <property type="match status" value="2"/>
</dbReference>
<dbReference type="SMART" id="SM00342">
    <property type="entry name" value="HTH_ARAC"/>
    <property type="match status" value="1"/>
</dbReference>
<keyword evidence="1" id="KW-0805">Transcription regulation</keyword>
<reference evidence="8" key="2">
    <citation type="submission" date="2017-03" db="EMBL/GenBank/DDBJ databases">
        <title>Bacillus sp. V-88(T) DSM27956, whole genome shotgun sequencing project.</title>
        <authorList>
            <person name="Dastager S.G."/>
            <person name="Neurgaonkar P.S."/>
            <person name="Dharne M.S."/>
        </authorList>
    </citation>
    <scope>NUCLEOTIDE SEQUENCE [LARGE SCALE GENOMIC DNA]</scope>
    <source>
        <strain evidence="8">DSM 25145</strain>
    </source>
</reference>
<evidence type="ECO:0000313" key="7">
    <source>
        <dbReference type="Proteomes" id="UP000186385"/>
    </source>
</evidence>
<evidence type="ECO:0000256" key="3">
    <source>
        <dbReference type="ARBA" id="ARBA00023163"/>
    </source>
</evidence>
<dbReference type="InterPro" id="IPR003313">
    <property type="entry name" value="AraC-bd"/>
</dbReference>
<keyword evidence="2" id="KW-0238">DNA-binding</keyword>
<dbReference type="GO" id="GO:0043565">
    <property type="term" value="F:sequence-specific DNA binding"/>
    <property type="evidence" value="ECO:0007669"/>
    <property type="project" value="InterPro"/>
</dbReference>
<dbReference type="SUPFAM" id="SSF51215">
    <property type="entry name" value="Regulatory protein AraC"/>
    <property type="match status" value="1"/>
</dbReference>
<dbReference type="GO" id="GO:0003700">
    <property type="term" value="F:DNA-binding transcription factor activity"/>
    <property type="evidence" value="ECO:0007669"/>
    <property type="project" value="InterPro"/>
</dbReference>
<organism evidence="6 7">
    <name type="scientific">Domibacillus enclensis</name>
    <dbReference type="NCBI Taxonomy" id="1017273"/>
    <lineage>
        <taxon>Bacteria</taxon>
        <taxon>Bacillati</taxon>
        <taxon>Bacillota</taxon>
        <taxon>Bacilli</taxon>
        <taxon>Bacillales</taxon>
        <taxon>Bacillaceae</taxon>
        <taxon>Domibacillus</taxon>
    </lineage>
</organism>
<dbReference type="RefSeq" id="WP_052698428.1">
    <property type="nucleotide sequence ID" value="NZ_FTLX01000002.1"/>
</dbReference>
<keyword evidence="8" id="KW-1185">Reference proteome</keyword>
<dbReference type="Proteomes" id="UP000215545">
    <property type="component" value="Unassembled WGS sequence"/>
</dbReference>